<comment type="similarity">
    <text evidence="2">Belongs to the glycosyl hydrolase 29 family.</text>
</comment>
<reference evidence="8 9" key="1">
    <citation type="submission" date="2018-10" db="EMBL/GenBank/DDBJ databases">
        <title>Genomic Encyclopedia of Archaeal and Bacterial Type Strains, Phase II (KMG-II): from individual species to whole genera.</title>
        <authorList>
            <person name="Goeker M."/>
        </authorList>
    </citation>
    <scope>NUCLEOTIDE SEQUENCE [LARGE SCALE GENOMIC DNA]</scope>
    <source>
        <strain evidence="8 9">DSM 25230</strain>
    </source>
</reference>
<gene>
    <name evidence="8" type="ORF">CLV91_0455</name>
</gene>
<evidence type="ECO:0000259" key="7">
    <source>
        <dbReference type="Pfam" id="PF01120"/>
    </source>
</evidence>
<organism evidence="8 9">
    <name type="scientific">Maribacter vaceletii</name>
    <dbReference type="NCBI Taxonomy" id="1206816"/>
    <lineage>
        <taxon>Bacteria</taxon>
        <taxon>Pseudomonadati</taxon>
        <taxon>Bacteroidota</taxon>
        <taxon>Flavobacteriia</taxon>
        <taxon>Flavobacteriales</taxon>
        <taxon>Flavobacteriaceae</taxon>
        <taxon>Maribacter</taxon>
    </lineage>
</organism>
<keyword evidence="5" id="KW-0378">Hydrolase</keyword>
<evidence type="ECO:0000256" key="2">
    <source>
        <dbReference type="ARBA" id="ARBA00007951"/>
    </source>
</evidence>
<dbReference type="OrthoDB" id="1095333at2"/>
<dbReference type="EC" id="3.2.1.51" evidence="3"/>
<evidence type="ECO:0000256" key="4">
    <source>
        <dbReference type="ARBA" id="ARBA00022729"/>
    </source>
</evidence>
<dbReference type="InterPro" id="IPR057739">
    <property type="entry name" value="Glyco_hydro_29_N"/>
</dbReference>
<evidence type="ECO:0000256" key="3">
    <source>
        <dbReference type="ARBA" id="ARBA00012662"/>
    </source>
</evidence>
<sequence length="507" mass="58885">MLKRVTCTIIVLLQVYSCKESNKDKTEEPVIEQKKYEANWESLSEHEEAPQWFQDAKLGIYFHWGVYSVPAFGSEWYPSKMYIKGTKEYEYHKKNYGPQEEFGYHEFVPKFTAENFDAEEWVLLFKRAGARFAGPVAQHHDGFAMWDSKVNPWNSVQKGPKRDITGELANAVRKNDMKLITTFHHARNLQRNAKTPENWGKFDSHFTYNPKYHTSSTDPELSKLYGNIPTEEFHKYWSDQITEVVEQYKPDAIWFDSWFNFIPEKRVQQMCADYFNTAEKNNQDVLIGYKQWDLPKEVGVQDIEQGGRRDITERPWMTDITLSNKSWSYIQGQTYKPAGLVIRNLIDVVSKNGVVLLNVSPKADGSIPKEQREVLYEMGDWFSKYGEAIYDTKPWDLFGFGDAKAGEGHFGGQSATVKYTANDIRFTQSKDEKSLYLICLGKPEVGKKINLRLLAKHRYSPHSKIKRIVLLGTEQEVAYDLNDEYFELTVPNAKMDAIATVFKFELE</sequence>
<dbReference type="SUPFAM" id="SSF51445">
    <property type="entry name" value="(Trans)glycosidases"/>
    <property type="match status" value="1"/>
</dbReference>
<evidence type="ECO:0000256" key="5">
    <source>
        <dbReference type="ARBA" id="ARBA00022801"/>
    </source>
</evidence>
<dbReference type="AlphaFoldDB" id="A0A495EBZ2"/>
<dbReference type="PANTHER" id="PTHR10030">
    <property type="entry name" value="ALPHA-L-FUCOSIDASE"/>
    <property type="match status" value="1"/>
</dbReference>
<dbReference type="Proteomes" id="UP000269412">
    <property type="component" value="Unassembled WGS sequence"/>
</dbReference>
<dbReference type="Gene3D" id="3.20.20.80">
    <property type="entry name" value="Glycosidases"/>
    <property type="match status" value="1"/>
</dbReference>
<protein>
    <recommendedName>
        <fullName evidence="3">alpha-L-fucosidase</fullName>
        <ecNumber evidence="3">3.2.1.51</ecNumber>
    </recommendedName>
</protein>
<dbReference type="GO" id="GO:0006004">
    <property type="term" value="P:fucose metabolic process"/>
    <property type="evidence" value="ECO:0007669"/>
    <property type="project" value="InterPro"/>
</dbReference>
<evidence type="ECO:0000313" key="8">
    <source>
        <dbReference type="EMBL" id="RKR14380.1"/>
    </source>
</evidence>
<dbReference type="InterPro" id="IPR000933">
    <property type="entry name" value="Glyco_hydro_29"/>
</dbReference>
<comment type="function">
    <text evidence="1">Alpha-L-fucosidase is responsible for hydrolyzing the alpha-1,6-linked fucose joined to the reducing-end N-acetylglucosamine of the carbohydrate moieties of glycoproteins.</text>
</comment>
<dbReference type="InterPro" id="IPR017853">
    <property type="entry name" value="GH"/>
</dbReference>
<evidence type="ECO:0000313" key="9">
    <source>
        <dbReference type="Proteomes" id="UP000269412"/>
    </source>
</evidence>
<accession>A0A495EBZ2</accession>
<dbReference type="InterPro" id="IPR013780">
    <property type="entry name" value="Glyco_hydro_b"/>
</dbReference>
<dbReference type="PIRSF" id="PIRSF001092">
    <property type="entry name" value="Alpha-L-fucosidase"/>
    <property type="match status" value="1"/>
</dbReference>
<dbReference type="EMBL" id="RBIQ01000007">
    <property type="protein sequence ID" value="RKR14380.1"/>
    <property type="molecule type" value="Genomic_DNA"/>
</dbReference>
<dbReference type="PANTHER" id="PTHR10030:SF37">
    <property type="entry name" value="ALPHA-L-FUCOSIDASE-RELATED"/>
    <property type="match status" value="1"/>
</dbReference>
<name>A0A495EBZ2_9FLAO</name>
<keyword evidence="6" id="KW-0326">Glycosidase</keyword>
<dbReference type="GO" id="GO:0016139">
    <property type="term" value="P:glycoside catabolic process"/>
    <property type="evidence" value="ECO:0007669"/>
    <property type="project" value="TreeGrafter"/>
</dbReference>
<feature type="domain" description="Glycoside hydrolase family 29 N-terminal" evidence="7">
    <location>
        <begin position="30"/>
        <end position="387"/>
    </location>
</feature>
<dbReference type="RefSeq" id="WP_121063543.1">
    <property type="nucleotide sequence ID" value="NZ_RBIQ01000007.1"/>
</dbReference>
<dbReference type="InterPro" id="IPR016286">
    <property type="entry name" value="FUC_metazoa-typ"/>
</dbReference>
<dbReference type="Pfam" id="PF01120">
    <property type="entry name" value="Alpha_L_fucos"/>
    <property type="match status" value="1"/>
</dbReference>
<dbReference type="GO" id="GO:0004560">
    <property type="term" value="F:alpha-L-fucosidase activity"/>
    <property type="evidence" value="ECO:0007669"/>
    <property type="project" value="InterPro"/>
</dbReference>
<dbReference type="PRINTS" id="PR00741">
    <property type="entry name" value="GLHYDRLASE29"/>
</dbReference>
<comment type="caution">
    <text evidence="8">The sequence shown here is derived from an EMBL/GenBank/DDBJ whole genome shotgun (WGS) entry which is preliminary data.</text>
</comment>
<keyword evidence="4" id="KW-0732">Signal</keyword>
<evidence type="ECO:0000256" key="1">
    <source>
        <dbReference type="ARBA" id="ARBA00004071"/>
    </source>
</evidence>
<dbReference type="Gene3D" id="2.60.40.1180">
    <property type="entry name" value="Golgi alpha-mannosidase II"/>
    <property type="match status" value="1"/>
</dbReference>
<dbReference type="SMART" id="SM00812">
    <property type="entry name" value="Alpha_L_fucos"/>
    <property type="match status" value="1"/>
</dbReference>
<dbReference type="GO" id="GO:0005764">
    <property type="term" value="C:lysosome"/>
    <property type="evidence" value="ECO:0007669"/>
    <property type="project" value="TreeGrafter"/>
</dbReference>
<keyword evidence="9" id="KW-1185">Reference proteome</keyword>
<evidence type="ECO:0000256" key="6">
    <source>
        <dbReference type="ARBA" id="ARBA00023295"/>
    </source>
</evidence>
<proteinExistence type="inferred from homology"/>